<keyword evidence="3" id="KW-0472">Membrane</keyword>
<feature type="region of interest" description="Disordered" evidence="2">
    <location>
        <begin position="133"/>
        <end position="157"/>
    </location>
</feature>
<reference evidence="4 5" key="1">
    <citation type="submission" date="2020-06" db="EMBL/GenBank/DDBJ databases">
        <title>Altererythrobacter sp. HHU K3-1.</title>
        <authorList>
            <person name="Zhang D."/>
            <person name="Xue H."/>
        </authorList>
    </citation>
    <scope>NUCLEOTIDE SEQUENCE [LARGE SCALE GENOMIC DNA]</scope>
    <source>
        <strain evidence="4 5">HHU K3-1</strain>
    </source>
</reference>
<feature type="compositionally biased region" description="Basic and acidic residues" evidence="2">
    <location>
        <begin position="145"/>
        <end position="157"/>
    </location>
</feature>
<gene>
    <name evidence="4" type="ORF">HUV48_05025</name>
</gene>
<feature type="transmembrane region" description="Helical" evidence="3">
    <location>
        <begin position="12"/>
        <end position="33"/>
    </location>
</feature>
<dbReference type="EMBL" id="JABWGV010000001">
    <property type="protein sequence ID" value="NVD44376.1"/>
    <property type="molecule type" value="Genomic_DNA"/>
</dbReference>
<evidence type="ECO:0000256" key="2">
    <source>
        <dbReference type="SAM" id="MobiDB-lite"/>
    </source>
</evidence>
<feature type="coiled-coil region" evidence="1">
    <location>
        <begin position="51"/>
        <end position="89"/>
    </location>
</feature>
<dbReference type="Proteomes" id="UP000561438">
    <property type="component" value="Unassembled WGS sequence"/>
</dbReference>
<keyword evidence="3" id="KW-0812">Transmembrane</keyword>
<accession>A0A850H105</accession>
<keyword evidence="5" id="KW-1185">Reference proteome</keyword>
<comment type="caution">
    <text evidence="4">The sequence shown here is derived from an EMBL/GenBank/DDBJ whole genome shotgun (WGS) entry which is preliminary data.</text>
</comment>
<organism evidence="4 5">
    <name type="scientific">Qipengyuania atrilutea</name>
    <dbReference type="NCBI Taxonomy" id="2744473"/>
    <lineage>
        <taxon>Bacteria</taxon>
        <taxon>Pseudomonadati</taxon>
        <taxon>Pseudomonadota</taxon>
        <taxon>Alphaproteobacteria</taxon>
        <taxon>Sphingomonadales</taxon>
        <taxon>Erythrobacteraceae</taxon>
        <taxon>Qipengyuania</taxon>
    </lineage>
</organism>
<evidence type="ECO:0000256" key="1">
    <source>
        <dbReference type="SAM" id="Coils"/>
    </source>
</evidence>
<keyword evidence="3" id="KW-1133">Transmembrane helix</keyword>
<keyword evidence="1" id="KW-0175">Coiled coil</keyword>
<dbReference type="RefSeq" id="WP_176266618.1">
    <property type="nucleotide sequence ID" value="NZ_JABWGV010000001.1"/>
</dbReference>
<evidence type="ECO:0000256" key="3">
    <source>
        <dbReference type="SAM" id="Phobius"/>
    </source>
</evidence>
<evidence type="ECO:0000313" key="5">
    <source>
        <dbReference type="Proteomes" id="UP000561438"/>
    </source>
</evidence>
<name>A0A850H105_9SPHN</name>
<dbReference type="AlphaFoldDB" id="A0A850H105"/>
<protein>
    <submittedName>
        <fullName evidence="4">Uncharacterized protein</fullName>
    </submittedName>
</protein>
<evidence type="ECO:0000313" key="4">
    <source>
        <dbReference type="EMBL" id="NVD44376.1"/>
    </source>
</evidence>
<sequence length="157" mass="17748">MNGLDALMDGLMGQLLGTVGFGSIIALAIVTFLRSRPEIIRIRTEGDAAVRDDLRERLKLIEDRADKLQERMDEMRESHKREMEAVRKQHAAEMSVMRHRLNNETQTLDTLLMMIRTSPERLAANVEAIEAQRANQKQQIAAEKGALHRTDDDPSGS</sequence>
<proteinExistence type="predicted"/>